<dbReference type="AlphaFoldDB" id="A0A9P3BFL3"/>
<evidence type="ECO:0000313" key="2">
    <source>
        <dbReference type="Proteomes" id="UP001043456"/>
    </source>
</evidence>
<sequence>MVLLSGDSTVKNATFRFLDLPFELRRMIIQSTINIHRPRPRSPSSRRVGRSGLETDQYDFTISGAGLRCQFLTPLSLSLVNKQVRQEVLSIIFQNATACVHVQIPTYGPFSDVAASVPRIIHTLNTYPQLLGLAQDIVVIVDAEKPYSHTLFQKLDSGLWALVRNDTLRLLTMISLAVPTVAFLHAAGWAHRTGPFHRNRDAAIHALIDTIMQGVESHKQLKIILRLDNLYLQDLKIMLRLLHMPASTVTLEEWWLYWSTSDELEEARDDYEATYKRFVQKAAEESGQTRLLTVCPLSDTFEIDETDDGDSRGIKYIGKRRRVWVR</sequence>
<name>A0A9P3BFL3_9EURO</name>
<reference evidence="1 2" key="1">
    <citation type="submission" date="2018-10" db="EMBL/GenBank/DDBJ databases">
        <title>Pan-genome distribution and transcriptional activeness of fungal secondary metabolism genes in Aspergillus section Fumigati.</title>
        <authorList>
            <person name="Takahashi H."/>
            <person name="Umemura M."/>
            <person name="Ninomiya A."/>
            <person name="Kusuya Y."/>
            <person name="Urayama S."/>
            <person name="Shimizu M."/>
            <person name="Watanabe A."/>
            <person name="Kamei K."/>
            <person name="Yaguchi T."/>
            <person name="Hagiwara D."/>
        </authorList>
    </citation>
    <scope>NUCLEOTIDE SEQUENCE [LARGE SCALE GENOMIC DNA]</scope>
    <source>
        <strain evidence="1 2">IFM 55266</strain>
    </source>
</reference>
<protein>
    <submittedName>
        <fullName evidence="1">Uncharacterized protein</fullName>
    </submittedName>
</protein>
<keyword evidence="2" id="KW-1185">Reference proteome</keyword>
<dbReference type="Proteomes" id="UP001043456">
    <property type="component" value="Unassembled WGS sequence"/>
</dbReference>
<dbReference type="OrthoDB" id="4453736at2759"/>
<dbReference type="GeneID" id="67007955"/>
<gene>
    <name evidence="1" type="ORF">Asppvi_009345</name>
</gene>
<evidence type="ECO:0000313" key="1">
    <source>
        <dbReference type="EMBL" id="GIJ90391.1"/>
    </source>
</evidence>
<comment type="caution">
    <text evidence="1">The sequence shown here is derived from an EMBL/GenBank/DDBJ whole genome shotgun (WGS) entry which is preliminary data.</text>
</comment>
<dbReference type="RefSeq" id="XP_043161137.1">
    <property type="nucleotide sequence ID" value="XM_043305202.1"/>
</dbReference>
<accession>A0A9P3BFL3</accession>
<proteinExistence type="predicted"/>
<organism evidence="1 2">
    <name type="scientific">Aspergillus pseudoviridinutans</name>
    <dbReference type="NCBI Taxonomy" id="1517512"/>
    <lineage>
        <taxon>Eukaryota</taxon>
        <taxon>Fungi</taxon>
        <taxon>Dikarya</taxon>
        <taxon>Ascomycota</taxon>
        <taxon>Pezizomycotina</taxon>
        <taxon>Eurotiomycetes</taxon>
        <taxon>Eurotiomycetidae</taxon>
        <taxon>Eurotiales</taxon>
        <taxon>Aspergillaceae</taxon>
        <taxon>Aspergillus</taxon>
        <taxon>Aspergillus subgen. Fumigati</taxon>
    </lineage>
</organism>
<dbReference type="EMBL" id="BHVY01000007">
    <property type="protein sequence ID" value="GIJ90391.1"/>
    <property type="molecule type" value="Genomic_DNA"/>
</dbReference>